<keyword evidence="3" id="KW-1185">Reference proteome</keyword>
<evidence type="ECO:0000313" key="3">
    <source>
        <dbReference type="Proteomes" id="UP001174136"/>
    </source>
</evidence>
<evidence type="ECO:0000313" key="2">
    <source>
        <dbReference type="EMBL" id="KAK0142588.1"/>
    </source>
</evidence>
<proteinExistence type="predicted"/>
<feature type="region of interest" description="Disordered" evidence="1">
    <location>
        <begin position="72"/>
        <end position="96"/>
    </location>
</feature>
<reference evidence="2" key="1">
    <citation type="journal article" date="2023" name="Front. Mar. Sci.">
        <title>A new Merluccius polli reference genome to investigate the effects of global change in West African waters.</title>
        <authorList>
            <person name="Mateo J.L."/>
            <person name="Blanco-Fernandez C."/>
            <person name="Garcia-Vazquez E."/>
            <person name="Machado-Schiaffino G."/>
        </authorList>
    </citation>
    <scope>NUCLEOTIDE SEQUENCE</scope>
    <source>
        <strain evidence="2">C29</strain>
        <tissue evidence="2">Fin</tissue>
    </source>
</reference>
<sequence>MKGQNHLKEDQKKWTAYGVLSSSSACQVVDDKCNLRRFSGEGAGLQGEQKRAIGEEGATSLTITVVTLGVSHPGPRSISGRQEFRKGPRQGHKPPASRALREVEDCLQHADIVGSAAQGKLGLGCFTRVSWVKANPKERHGMLQREVRKAEEERQHVKAVAMNKQGSWTRWTLGQRARKGTDLAEHLEHGRTPNYVSATYDVLPTPSNLHTWGLTGIPSSTLCGRPANLEHVLSSCRSSLADWQFHGRHDQILTQLAADVEQARKKPKQLSKGPCFIYFLRAGESAAAETKSKGVLATASDWGCGPTLGSAQIPRGDNLH</sequence>
<accession>A0AA47MLJ8</accession>
<dbReference type="Proteomes" id="UP001174136">
    <property type="component" value="Unassembled WGS sequence"/>
</dbReference>
<gene>
    <name evidence="2" type="ORF">N1851_019482</name>
</gene>
<dbReference type="EMBL" id="JAOPHQ010003533">
    <property type="protein sequence ID" value="KAK0142588.1"/>
    <property type="molecule type" value="Genomic_DNA"/>
</dbReference>
<dbReference type="PROSITE" id="PS51257">
    <property type="entry name" value="PROKAR_LIPOPROTEIN"/>
    <property type="match status" value="1"/>
</dbReference>
<comment type="caution">
    <text evidence="2">The sequence shown here is derived from an EMBL/GenBank/DDBJ whole genome shotgun (WGS) entry which is preliminary data.</text>
</comment>
<evidence type="ECO:0000256" key="1">
    <source>
        <dbReference type="SAM" id="MobiDB-lite"/>
    </source>
</evidence>
<name>A0AA47MLJ8_MERPO</name>
<organism evidence="2 3">
    <name type="scientific">Merluccius polli</name>
    <name type="common">Benguela hake</name>
    <name type="synonym">Merluccius cadenati</name>
    <dbReference type="NCBI Taxonomy" id="89951"/>
    <lineage>
        <taxon>Eukaryota</taxon>
        <taxon>Metazoa</taxon>
        <taxon>Chordata</taxon>
        <taxon>Craniata</taxon>
        <taxon>Vertebrata</taxon>
        <taxon>Euteleostomi</taxon>
        <taxon>Actinopterygii</taxon>
        <taxon>Neopterygii</taxon>
        <taxon>Teleostei</taxon>
        <taxon>Neoteleostei</taxon>
        <taxon>Acanthomorphata</taxon>
        <taxon>Zeiogadaria</taxon>
        <taxon>Gadariae</taxon>
        <taxon>Gadiformes</taxon>
        <taxon>Gadoidei</taxon>
        <taxon>Merlucciidae</taxon>
        <taxon>Merluccius</taxon>
    </lineage>
</organism>
<protein>
    <submittedName>
        <fullName evidence="2">Uncharacterized protein</fullName>
    </submittedName>
</protein>
<dbReference type="AlphaFoldDB" id="A0AA47MLJ8"/>